<keyword evidence="2" id="KW-1185">Reference proteome</keyword>
<gene>
    <name evidence="1" type="ORF">GMARGA_LOCUS28284</name>
</gene>
<evidence type="ECO:0000313" key="2">
    <source>
        <dbReference type="Proteomes" id="UP000789901"/>
    </source>
</evidence>
<name>A0ABN7W9K7_GIGMA</name>
<comment type="caution">
    <text evidence="1">The sequence shown here is derived from an EMBL/GenBank/DDBJ whole genome shotgun (WGS) entry which is preliminary data.</text>
</comment>
<sequence length="440" mass="52604">MNYNRRRPDFNMKYITRCLNKHYFLVDTKYEDAQYMELYNLKTNQLVNTFHRQNLYESSFIVDIPDFFAISDNKKILAYRSGNQIKLYLMECGLELASIKLNTDEPSPIDYFMLYFMHFFNNDEKLLICRSEKKSSCEWSIWESIQKSIRFENKLDFNFFQMNNIFIESIDPSFYQLERTNSLVIIFKNKERQGNLSEDKRIYGLEKLEKEDKVEKKFKGRDIWVRKRNLLRFEDHKSLLDENYHICDPWVQPNDGPHPNDGGSPQYFVYLDKEKKIILLIGNYTVQVCVINRDDRERCINRIYKKFKLSPHFKDSQSIEIGGDNYVIDAVNEALSKLDQLSHIKPVQNSLLHKRSLHMPQYNSWEGGENVIRKALSNNHPIFLGYFLEYYSNKAAEKIGWMITVSEILPKLYDKDNKNHGFYSFMLNYYFISDAFVQRD</sequence>
<dbReference type="EMBL" id="CAJVQB010035921">
    <property type="protein sequence ID" value="CAG8823221.1"/>
    <property type="molecule type" value="Genomic_DNA"/>
</dbReference>
<reference evidence="1 2" key="1">
    <citation type="submission" date="2021-06" db="EMBL/GenBank/DDBJ databases">
        <authorList>
            <person name="Kallberg Y."/>
            <person name="Tangrot J."/>
            <person name="Rosling A."/>
        </authorList>
    </citation>
    <scope>NUCLEOTIDE SEQUENCE [LARGE SCALE GENOMIC DNA]</scope>
    <source>
        <strain evidence="1 2">120-4 pot B 10/14</strain>
    </source>
</reference>
<evidence type="ECO:0000313" key="1">
    <source>
        <dbReference type="EMBL" id="CAG8823221.1"/>
    </source>
</evidence>
<accession>A0ABN7W9K7</accession>
<organism evidence="1 2">
    <name type="scientific">Gigaspora margarita</name>
    <dbReference type="NCBI Taxonomy" id="4874"/>
    <lineage>
        <taxon>Eukaryota</taxon>
        <taxon>Fungi</taxon>
        <taxon>Fungi incertae sedis</taxon>
        <taxon>Mucoromycota</taxon>
        <taxon>Glomeromycotina</taxon>
        <taxon>Glomeromycetes</taxon>
        <taxon>Diversisporales</taxon>
        <taxon>Gigasporaceae</taxon>
        <taxon>Gigaspora</taxon>
    </lineage>
</organism>
<protein>
    <submittedName>
        <fullName evidence="1">9051_t:CDS:1</fullName>
    </submittedName>
</protein>
<proteinExistence type="predicted"/>
<dbReference type="Proteomes" id="UP000789901">
    <property type="component" value="Unassembled WGS sequence"/>
</dbReference>